<comment type="caution">
    <text evidence="2">The sequence shown here is derived from an EMBL/GenBank/DDBJ whole genome shotgun (WGS) entry which is preliminary data.</text>
</comment>
<name>A0A561QW87_9HYPH</name>
<proteinExistence type="predicted"/>
<reference evidence="2 3" key="1">
    <citation type="submission" date="2019-06" db="EMBL/GenBank/DDBJ databases">
        <title>Sorghum-associated microbial communities from plants grown in Nebraska, USA.</title>
        <authorList>
            <person name="Schachtman D."/>
        </authorList>
    </citation>
    <scope>NUCLEOTIDE SEQUENCE [LARGE SCALE GENOMIC DNA]</scope>
    <source>
        <strain evidence="2 3">1225</strain>
    </source>
</reference>
<dbReference type="AlphaFoldDB" id="A0A561QW87"/>
<dbReference type="RefSeq" id="WP_145637162.1">
    <property type="nucleotide sequence ID" value="NZ_VIWP01000003.1"/>
</dbReference>
<gene>
    <name evidence="2" type="ORF">FHW37_103498</name>
</gene>
<accession>A0A561QW87</accession>
<evidence type="ECO:0000256" key="1">
    <source>
        <dbReference type="SAM" id="MobiDB-lite"/>
    </source>
</evidence>
<dbReference type="EMBL" id="VIWP01000003">
    <property type="protein sequence ID" value="TWF54628.1"/>
    <property type="molecule type" value="Genomic_DNA"/>
</dbReference>
<dbReference type="Proteomes" id="UP000320653">
    <property type="component" value="Unassembled WGS sequence"/>
</dbReference>
<sequence length="346" mass="37638">MGARKSFDENMGRFGALVTAMREDVGQSEAMFREAAAQSRIPDGNVIGGEAARQRRIAATWAPAEAILAEEVLALGAALGEIRTAFDSREMPSRLDSAIGFLLKSAVRKRQKRRFERRVNPQHLAGLLARADHLQGAVFEERGFLSGRRQVLESLLTELAAHRPELVRSFSGQDESGQGVAGREKAATGPAPQAGGQDGKFKDTFEKDAVGVMSGLEAVAATERLVGAGLSLSRMLNAQVVALDTVSHKLQLDAEEFLILYRALAEIDGDGDRALPDGGALPNLADAVERYRNNRLVAPGEGRRRRIVDHAFVELFVQTQEEPEGEVQEGIFLSRRIRTFRPSGGR</sequence>
<keyword evidence="3" id="KW-1185">Reference proteome</keyword>
<feature type="region of interest" description="Disordered" evidence="1">
    <location>
        <begin position="170"/>
        <end position="200"/>
    </location>
</feature>
<evidence type="ECO:0000313" key="3">
    <source>
        <dbReference type="Proteomes" id="UP000320653"/>
    </source>
</evidence>
<evidence type="ECO:0000313" key="2">
    <source>
        <dbReference type="EMBL" id="TWF54628.1"/>
    </source>
</evidence>
<protein>
    <submittedName>
        <fullName evidence="2">Uncharacterized protein</fullName>
    </submittedName>
</protein>
<dbReference type="OrthoDB" id="9804735at2"/>
<organism evidence="2 3">
    <name type="scientific">Neorhizobium alkalisoli</name>
    <dbReference type="NCBI Taxonomy" id="528178"/>
    <lineage>
        <taxon>Bacteria</taxon>
        <taxon>Pseudomonadati</taxon>
        <taxon>Pseudomonadota</taxon>
        <taxon>Alphaproteobacteria</taxon>
        <taxon>Hyphomicrobiales</taxon>
        <taxon>Rhizobiaceae</taxon>
        <taxon>Rhizobium/Agrobacterium group</taxon>
        <taxon>Neorhizobium</taxon>
    </lineage>
</organism>